<sequence>MEGGGGGGEVGCQGRRAWEEQEEAGGGGGMLLLPPLRCWSRLGLARAGAGAGADHYASVGLWCSLCGGRTTLCNAAAPPRAVRLRCGHCLPTLCPAPWCFRRSVLCPAGSSLLVFPPRVRRRVQLRPLCLSVPPPRCVPVVSLPSSLLFLAPAGIRLALVQPTSGDVNLFVRVLPPTPGQPPNTARIGDVTGVALLDIRSPAQAAAVGPPGTVLRLLRARPTMHQSSLHIGVSKWGAIERARGDIELAVNEDVCLSDRVFGVLAGKEGGGEDGGLASRRGGGRPTAEVGE</sequence>
<name>A0ACC3BPU6_PYRYE</name>
<evidence type="ECO:0000313" key="2">
    <source>
        <dbReference type="Proteomes" id="UP000798662"/>
    </source>
</evidence>
<comment type="caution">
    <text evidence="1">The sequence shown here is derived from an EMBL/GenBank/DDBJ whole genome shotgun (WGS) entry which is preliminary data.</text>
</comment>
<dbReference type="EMBL" id="CM020618">
    <property type="protein sequence ID" value="KAK1859852.1"/>
    <property type="molecule type" value="Genomic_DNA"/>
</dbReference>
<reference evidence="1" key="1">
    <citation type="submission" date="2019-11" db="EMBL/GenBank/DDBJ databases">
        <title>Nori genome reveals adaptations in red seaweeds to the harsh intertidal environment.</title>
        <authorList>
            <person name="Wang D."/>
            <person name="Mao Y."/>
        </authorList>
    </citation>
    <scope>NUCLEOTIDE SEQUENCE</scope>
    <source>
        <tissue evidence="1">Gametophyte</tissue>
    </source>
</reference>
<dbReference type="Proteomes" id="UP000798662">
    <property type="component" value="Chromosome 1"/>
</dbReference>
<evidence type="ECO:0000313" key="1">
    <source>
        <dbReference type="EMBL" id="KAK1859852.1"/>
    </source>
</evidence>
<protein>
    <submittedName>
        <fullName evidence="1">Uncharacterized protein</fullName>
    </submittedName>
</protein>
<proteinExistence type="predicted"/>
<organism evidence="1 2">
    <name type="scientific">Pyropia yezoensis</name>
    <name type="common">Susabi-nori</name>
    <name type="synonym">Porphyra yezoensis</name>
    <dbReference type="NCBI Taxonomy" id="2788"/>
    <lineage>
        <taxon>Eukaryota</taxon>
        <taxon>Rhodophyta</taxon>
        <taxon>Bangiophyceae</taxon>
        <taxon>Bangiales</taxon>
        <taxon>Bangiaceae</taxon>
        <taxon>Pyropia</taxon>
    </lineage>
</organism>
<gene>
    <name evidence="1" type="ORF">I4F81_002445</name>
</gene>
<keyword evidence="2" id="KW-1185">Reference proteome</keyword>
<accession>A0ACC3BPU6</accession>